<dbReference type="eggNOG" id="COG0639">
    <property type="taxonomic scope" value="Bacteria"/>
</dbReference>
<evidence type="ECO:0000259" key="1">
    <source>
        <dbReference type="Pfam" id="PF00149"/>
    </source>
</evidence>
<dbReference type="Proteomes" id="UP000028411">
    <property type="component" value="Unassembled WGS sequence"/>
</dbReference>
<name>A0A081RG11_SPHCR</name>
<dbReference type="PATRIC" id="fig|46429.4.peg.1596"/>
<dbReference type="EMBL" id="JFHR01000014">
    <property type="protein sequence ID" value="KEQ54134.1"/>
    <property type="molecule type" value="Genomic_DNA"/>
</dbReference>
<sequence>MRIAVLTDIHAASEPLQLALTAARREGFDRMLILGDLLTYGVQPLETLELVQGAAARDGAILISGNHDLLYQGSAAADAYRADLPDWLRESVDWTDAHIPPGCMKAFDWRESWTQGPLFAAHANPFDFGDWRYIRSAREAEEAAATVAARGFLYGLFGHVHRHRRYDCRAATIFTLASLGQPRDDRDRMPKWAMIEIRGELVTIETRDIDFDPEDQMHAIRATTLSAPTQERLCRFFA</sequence>
<dbReference type="Gene3D" id="3.60.21.10">
    <property type="match status" value="1"/>
</dbReference>
<dbReference type="Pfam" id="PF00149">
    <property type="entry name" value="Metallophos"/>
    <property type="match status" value="1"/>
</dbReference>
<feature type="domain" description="Calcineurin-like phosphoesterase" evidence="1">
    <location>
        <begin position="1"/>
        <end position="160"/>
    </location>
</feature>
<dbReference type="OrthoDB" id="9813918at2"/>
<gene>
    <name evidence="2" type="ORF">BV95_01628</name>
</gene>
<comment type="caution">
    <text evidence="2">The sequence shown here is derived from an EMBL/GenBank/DDBJ whole genome shotgun (WGS) entry which is preliminary data.</text>
</comment>
<evidence type="ECO:0000313" key="2">
    <source>
        <dbReference type="EMBL" id="KEQ54134.1"/>
    </source>
</evidence>
<proteinExistence type="predicted"/>
<dbReference type="InterPro" id="IPR004843">
    <property type="entry name" value="Calcineurin-like_PHP"/>
</dbReference>
<protein>
    <submittedName>
        <fullName evidence="2">Metallophosphoesterase</fullName>
    </submittedName>
</protein>
<dbReference type="GO" id="GO:0016787">
    <property type="term" value="F:hydrolase activity"/>
    <property type="evidence" value="ECO:0007669"/>
    <property type="project" value="InterPro"/>
</dbReference>
<dbReference type="InterPro" id="IPR029052">
    <property type="entry name" value="Metallo-depent_PP-like"/>
</dbReference>
<dbReference type="AlphaFoldDB" id="A0A081RG11"/>
<reference evidence="2 3" key="1">
    <citation type="submission" date="2014-02" db="EMBL/GenBank/DDBJ databases">
        <title>Whole genome sequence of Sphingobium chlorophenolicum NBRC 16172.</title>
        <authorList>
            <person name="Gan H.M."/>
            <person name="Gan H.Y."/>
            <person name="Chew T.H."/>
            <person name="Savka M.A."/>
        </authorList>
    </citation>
    <scope>NUCLEOTIDE SEQUENCE [LARGE SCALE GENOMIC DNA]</scope>
    <source>
        <strain evidence="2 3">NBRC 16172</strain>
    </source>
</reference>
<dbReference type="SUPFAM" id="SSF56300">
    <property type="entry name" value="Metallo-dependent phosphatases"/>
    <property type="match status" value="1"/>
</dbReference>
<organism evidence="2 3">
    <name type="scientific">Sphingobium chlorophenolicum</name>
    <dbReference type="NCBI Taxonomy" id="46429"/>
    <lineage>
        <taxon>Bacteria</taxon>
        <taxon>Pseudomonadati</taxon>
        <taxon>Pseudomonadota</taxon>
        <taxon>Alphaproteobacteria</taxon>
        <taxon>Sphingomonadales</taxon>
        <taxon>Sphingomonadaceae</taxon>
        <taxon>Sphingobium</taxon>
    </lineage>
</organism>
<dbReference type="CDD" id="cd00838">
    <property type="entry name" value="MPP_superfamily"/>
    <property type="match status" value="1"/>
</dbReference>
<evidence type="ECO:0000313" key="3">
    <source>
        <dbReference type="Proteomes" id="UP000028411"/>
    </source>
</evidence>
<dbReference type="PIRSF" id="PIRSF000883">
    <property type="entry name" value="Pesterase_MJ0912"/>
    <property type="match status" value="1"/>
</dbReference>
<dbReference type="InterPro" id="IPR011152">
    <property type="entry name" value="Pesterase_MJ0912"/>
</dbReference>
<accession>A0A081RG11</accession>